<feature type="region of interest" description="Disordered" evidence="1">
    <location>
        <begin position="53"/>
        <end position="83"/>
    </location>
</feature>
<reference evidence="4" key="1">
    <citation type="journal article" date="2013" name="Nature">
        <title>Draft genome of the wheat A-genome progenitor Triticum urartu.</title>
        <authorList>
            <person name="Ling H.Q."/>
            <person name="Zhao S."/>
            <person name="Liu D."/>
            <person name="Wang J."/>
            <person name="Sun H."/>
            <person name="Zhang C."/>
            <person name="Fan H."/>
            <person name="Li D."/>
            <person name="Dong L."/>
            <person name="Tao Y."/>
            <person name="Gao C."/>
            <person name="Wu H."/>
            <person name="Li Y."/>
            <person name="Cui Y."/>
            <person name="Guo X."/>
            <person name="Zheng S."/>
            <person name="Wang B."/>
            <person name="Yu K."/>
            <person name="Liang Q."/>
            <person name="Yang W."/>
            <person name="Lou X."/>
            <person name="Chen J."/>
            <person name="Feng M."/>
            <person name="Jian J."/>
            <person name="Zhang X."/>
            <person name="Luo G."/>
            <person name="Jiang Y."/>
            <person name="Liu J."/>
            <person name="Wang Z."/>
            <person name="Sha Y."/>
            <person name="Zhang B."/>
            <person name="Wu H."/>
            <person name="Tang D."/>
            <person name="Shen Q."/>
            <person name="Xue P."/>
            <person name="Zou S."/>
            <person name="Wang X."/>
            <person name="Liu X."/>
            <person name="Wang F."/>
            <person name="Yang Y."/>
            <person name="An X."/>
            <person name="Dong Z."/>
            <person name="Zhang K."/>
            <person name="Zhang X."/>
            <person name="Luo M.C."/>
            <person name="Dvorak J."/>
            <person name="Tong Y."/>
            <person name="Wang J."/>
            <person name="Yang H."/>
            <person name="Li Z."/>
            <person name="Wang D."/>
            <person name="Zhang A."/>
            <person name="Wang J."/>
        </authorList>
    </citation>
    <scope>NUCLEOTIDE SEQUENCE</scope>
    <source>
        <strain evidence="4">cv. G1812</strain>
    </source>
</reference>
<dbReference type="AlphaFoldDB" id="A0A8R7TY66"/>
<feature type="transmembrane region" description="Helical" evidence="2">
    <location>
        <begin position="134"/>
        <end position="156"/>
    </location>
</feature>
<dbReference type="Proteomes" id="UP000015106">
    <property type="component" value="Chromosome 3"/>
</dbReference>
<evidence type="ECO:0000313" key="4">
    <source>
        <dbReference type="Proteomes" id="UP000015106"/>
    </source>
</evidence>
<keyword evidence="4" id="KW-1185">Reference proteome</keyword>
<dbReference type="Gramene" id="TuG1812G0300003367.01.T01">
    <property type="protein sequence ID" value="TuG1812G0300003367.01.T01.cds240906"/>
    <property type="gene ID" value="TuG1812G0300003367.01"/>
</dbReference>
<feature type="compositionally biased region" description="Basic residues" evidence="1">
    <location>
        <begin position="74"/>
        <end position="83"/>
    </location>
</feature>
<dbReference type="EnsemblPlants" id="TuG1812G0300003367.01.T01">
    <property type="protein sequence ID" value="TuG1812G0300003367.01.T01.cds240906"/>
    <property type="gene ID" value="TuG1812G0300003367.01"/>
</dbReference>
<protein>
    <submittedName>
        <fullName evidence="3">Uncharacterized protein</fullName>
    </submittedName>
</protein>
<accession>A0A8R7TY66</accession>
<proteinExistence type="predicted"/>
<keyword evidence="2" id="KW-0812">Transmembrane</keyword>
<organism evidence="3 4">
    <name type="scientific">Triticum urartu</name>
    <name type="common">Red wild einkorn</name>
    <name type="synonym">Crithodium urartu</name>
    <dbReference type="NCBI Taxonomy" id="4572"/>
    <lineage>
        <taxon>Eukaryota</taxon>
        <taxon>Viridiplantae</taxon>
        <taxon>Streptophyta</taxon>
        <taxon>Embryophyta</taxon>
        <taxon>Tracheophyta</taxon>
        <taxon>Spermatophyta</taxon>
        <taxon>Magnoliopsida</taxon>
        <taxon>Liliopsida</taxon>
        <taxon>Poales</taxon>
        <taxon>Poaceae</taxon>
        <taxon>BOP clade</taxon>
        <taxon>Pooideae</taxon>
        <taxon>Triticodae</taxon>
        <taxon>Triticeae</taxon>
        <taxon>Triticinae</taxon>
        <taxon>Triticum</taxon>
    </lineage>
</organism>
<evidence type="ECO:0000313" key="3">
    <source>
        <dbReference type="EnsemblPlants" id="TuG1812G0300003367.01.T01.cds240906"/>
    </source>
</evidence>
<evidence type="ECO:0000256" key="1">
    <source>
        <dbReference type="SAM" id="MobiDB-lite"/>
    </source>
</evidence>
<feature type="compositionally biased region" description="Low complexity" evidence="1">
    <location>
        <begin position="56"/>
        <end position="67"/>
    </location>
</feature>
<keyword evidence="2" id="KW-1133">Transmembrane helix</keyword>
<keyword evidence="2" id="KW-0472">Membrane</keyword>
<reference evidence="3" key="2">
    <citation type="submission" date="2018-03" db="EMBL/GenBank/DDBJ databases">
        <title>The Triticum urartu genome reveals the dynamic nature of wheat genome evolution.</title>
        <authorList>
            <person name="Ling H."/>
            <person name="Ma B."/>
            <person name="Shi X."/>
            <person name="Liu H."/>
            <person name="Dong L."/>
            <person name="Sun H."/>
            <person name="Cao Y."/>
            <person name="Gao Q."/>
            <person name="Zheng S."/>
            <person name="Li Y."/>
            <person name="Yu Y."/>
            <person name="Du H."/>
            <person name="Qi M."/>
            <person name="Li Y."/>
            <person name="Yu H."/>
            <person name="Cui Y."/>
            <person name="Wang N."/>
            <person name="Chen C."/>
            <person name="Wu H."/>
            <person name="Zhao Y."/>
            <person name="Zhang J."/>
            <person name="Li Y."/>
            <person name="Zhou W."/>
            <person name="Zhang B."/>
            <person name="Hu W."/>
            <person name="Eijk M."/>
            <person name="Tang J."/>
            <person name="Witsenboer H."/>
            <person name="Zhao S."/>
            <person name="Li Z."/>
            <person name="Zhang A."/>
            <person name="Wang D."/>
            <person name="Liang C."/>
        </authorList>
    </citation>
    <scope>NUCLEOTIDE SEQUENCE [LARGE SCALE GENOMIC DNA]</scope>
    <source>
        <strain evidence="3">cv. G1812</strain>
    </source>
</reference>
<evidence type="ECO:0000256" key="2">
    <source>
        <dbReference type="SAM" id="Phobius"/>
    </source>
</evidence>
<sequence length="159" mass="17366">ACCFLLLFLCDQILPPSRLNGRRLRQVHCSPRRSGARGARCVGGGEDCGPGGGVLPGQPRPLARPGARAGGGGRRSRRRRARGVGCGRRRLAPRLPRSLRRRCAADSHGCLLRDGILQSELRRVASVCFVQFSWLVRLLVVVIYSVMVLRTGYLSLLPV</sequence>
<reference evidence="3" key="3">
    <citation type="submission" date="2022-06" db="UniProtKB">
        <authorList>
            <consortium name="EnsemblPlants"/>
        </authorList>
    </citation>
    <scope>IDENTIFICATION</scope>
</reference>
<name>A0A8R7TY66_TRIUA</name>